<evidence type="ECO:0000256" key="8">
    <source>
        <dbReference type="ARBA" id="ARBA00023204"/>
    </source>
</evidence>
<dbReference type="SMART" id="SM00987">
    <property type="entry name" value="UreE_C"/>
    <property type="match status" value="1"/>
</dbReference>
<dbReference type="Pfam" id="PF03167">
    <property type="entry name" value="UDG"/>
    <property type="match status" value="1"/>
</dbReference>
<gene>
    <name evidence="9" type="primary">ung</name>
    <name evidence="13" type="ORF">SAMN04488123_102414</name>
</gene>
<dbReference type="OrthoDB" id="9804372at2"/>
<evidence type="ECO:0000256" key="3">
    <source>
        <dbReference type="ARBA" id="ARBA00008184"/>
    </source>
</evidence>
<evidence type="ECO:0000256" key="4">
    <source>
        <dbReference type="ARBA" id="ARBA00012030"/>
    </source>
</evidence>
<evidence type="ECO:0000256" key="1">
    <source>
        <dbReference type="ARBA" id="ARBA00001400"/>
    </source>
</evidence>
<keyword evidence="6 9" id="KW-0227">DNA damage</keyword>
<dbReference type="Proteomes" id="UP000198853">
    <property type="component" value="Unassembled WGS sequence"/>
</dbReference>
<dbReference type="RefSeq" id="WP_090396298.1">
    <property type="nucleotide sequence ID" value="NZ_FNEN01000002.1"/>
</dbReference>
<keyword evidence="8 9" id="KW-0234">DNA repair</keyword>
<dbReference type="InterPro" id="IPR002043">
    <property type="entry name" value="UDG_fam1"/>
</dbReference>
<dbReference type="PANTHER" id="PTHR11264">
    <property type="entry name" value="URACIL-DNA GLYCOSYLASE"/>
    <property type="match status" value="1"/>
</dbReference>
<accession>A0A1G8L062</accession>
<reference evidence="13 14" key="1">
    <citation type="submission" date="2016-10" db="EMBL/GenBank/DDBJ databases">
        <authorList>
            <person name="de Groot N.N."/>
        </authorList>
    </citation>
    <scope>NUCLEOTIDE SEQUENCE [LARGE SCALE GENOMIC DNA]</scope>
    <source>
        <strain evidence="13 14">DSM 21771</strain>
    </source>
</reference>
<dbReference type="AlphaFoldDB" id="A0A1G8L062"/>
<dbReference type="FunFam" id="3.40.470.10:FF:000001">
    <property type="entry name" value="Uracil-DNA glycosylase"/>
    <property type="match status" value="1"/>
</dbReference>
<dbReference type="Gene3D" id="3.40.470.10">
    <property type="entry name" value="Uracil-DNA glycosylase-like domain"/>
    <property type="match status" value="1"/>
</dbReference>
<evidence type="ECO:0000256" key="5">
    <source>
        <dbReference type="ARBA" id="ARBA00018429"/>
    </source>
</evidence>
<dbReference type="SMART" id="SM00986">
    <property type="entry name" value="UDG"/>
    <property type="match status" value="1"/>
</dbReference>
<keyword evidence="7 9" id="KW-0378">Hydrolase</keyword>
<sequence length="230" mass="26073">MNTLKVPLDNDWSEHLHEEFTKDYYQQLRAFLKKEYAEKSIYPDMFDIFNALHYTSYENTKVVILGQDPYHGPMQAHGLSFSVQPGVKLPPSLRNIFQELVSDIGCEMPENGDLRGWARQGVLLLNTVLTVRAHEAASHQGKGWETFTDQVIKCVSAKTDPVVFILWGRHAQKKVTFIESQHAVLRSPHPSPLAAHNGFFGSRPFSKTNAFLERSGRETIQWCASGVEEG</sequence>
<protein>
    <recommendedName>
        <fullName evidence="5 9">Uracil-DNA glycosylase</fullName>
        <shortName evidence="9">UDG</shortName>
        <ecNumber evidence="4 9">3.2.2.27</ecNumber>
    </recommendedName>
</protein>
<evidence type="ECO:0000256" key="6">
    <source>
        <dbReference type="ARBA" id="ARBA00022763"/>
    </source>
</evidence>
<feature type="active site" description="Proton acceptor" evidence="9 10">
    <location>
        <position position="68"/>
    </location>
</feature>
<evidence type="ECO:0000256" key="2">
    <source>
        <dbReference type="ARBA" id="ARBA00002631"/>
    </source>
</evidence>
<feature type="domain" description="Uracil-DNA glycosylase-like" evidence="12">
    <location>
        <begin position="53"/>
        <end position="212"/>
    </location>
</feature>
<dbReference type="CDD" id="cd10027">
    <property type="entry name" value="UDG-F1-like"/>
    <property type="match status" value="1"/>
</dbReference>
<dbReference type="EC" id="3.2.2.27" evidence="4 9"/>
<keyword evidence="9" id="KW-0963">Cytoplasm</keyword>
<comment type="similarity">
    <text evidence="3 9 11">Belongs to the uracil-DNA glycosylase (UDG) superfamily. UNG family.</text>
</comment>
<dbReference type="NCBIfam" id="NF003592">
    <property type="entry name" value="PRK05254.1-5"/>
    <property type="match status" value="1"/>
</dbReference>
<dbReference type="EMBL" id="FNEN01000002">
    <property type="protein sequence ID" value="SDI49125.1"/>
    <property type="molecule type" value="Genomic_DNA"/>
</dbReference>
<evidence type="ECO:0000256" key="7">
    <source>
        <dbReference type="ARBA" id="ARBA00022801"/>
    </source>
</evidence>
<dbReference type="PANTHER" id="PTHR11264:SF0">
    <property type="entry name" value="URACIL-DNA GLYCOSYLASE"/>
    <property type="match status" value="1"/>
</dbReference>
<comment type="subcellular location">
    <subcellularLocation>
        <location evidence="9">Cytoplasm</location>
    </subcellularLocation>
</comment>
<dbReference type="PROSITE" id="PS00130">
    <property type="entry name" value="U_DNA_GLYCOSYLASE"/>
    <property type="match status" value="1"/>
</dbReference>
<keyword evidence="14" id="KW-1185">Reference proteome</keyword>
<dbReference type="GO" id="GO:0097510">
    <property type="term" value="P:base-excision repair, AP site formation via deaminated base removal"/>
    <property type="evidence" value="ECO:0007669"/>
    <property type="project" value="TreeGrafter"/>
</dbReference>
<dbReference type="NCBIfam" id="NF003591">
    <property type="entry name" value="PRK05254.1-4"/>
    <property type="match status" value="1"/>
</dbReference>
<dbReference type="NCBIfam" id="NF003589">
    <property type="entry name" value="PRK05254.1-2"/>
    <property type="match status" value="1"/>
</dbReference>
<evidence type="ECO:0000256" key="9">
    <source>
        <dbReference type="HAMAP-Rule" id="MF_00148"/>
    </source>
</evidence>
<evidence type="ECO:0000259" key="12">
    <source>
        <dbReference type="SMART" id="SM00986"/>
    </source>
</evidence>
<proteinExistence type="inferred from homology"/>
<dbReference type="SUPFAM" id="SSF52141">
    <property type="entry name" value="Uracil-DNA glycosylase-like"/>
    <property type="match status" value="1"/>
</dbReference>
<dbReference type="NCBIfam" id="TIGR00628">
    <property type="entry name" value="ung"/>
    <property type="match status" value="1"/>
</dbReference>
<organism evidence="13 14">
    <name type="scientific">Natribacillus halophilus</name>
    <dbReference type="NCBI Taxonomy" id="549003"/>
    <lineage>
        <taxon>Bacteria</taxon>
        <taxon>Bacillati</taxon>
        <taxon>Bacillota</taxon>
        <taxon>Bacilli</taxon>
        <taxon>Bacillales</taxon>
        <taxon>Bacillaceae</taxon>
        <taxon>Natribacillus</taxon>
    </lineage>
</organism>
<evidence type="ECO:0000256" key="11">
    <source>
        <dbReference type="RuleBase" id="RU003780"/>
    </source>
</evidence>
<evidence type="ECO:0000256" key="10">
    <source>
        <dbReference type="PROSITE-ProRule" id="PRU10072"/>
    </source>
</evidence>
<comment type="catalytic activity">
    <reaction evidence="1 9 11">
        <text>Hydrolyzes single-stranded DNA or mismatched double-stranded DNA and polynucleotides, releasing free uracil.</text>
        <dbReference type="EC" id="3.2.2.27"/>
    </reaction>
</comment>
<evidence type="ECO:0000313" key="14">
    <source>
        <dbReference type="Proteomes" id="UP000198853"/>
    </source>
</evidence>
<dbReference type="InterPro" id="IPR005122">
    <property type="entry name" value="Uracil-DNA_glycosylase-like"/>
</dbReference>
<dbReference type="HAMAP" id="MF_00148">
    <property type="entry name" value="UDG"/>
    <property type="match status" value="1"/>
</dbReference>
<name>A0A1G8L062_9BACI</name>
<dbReference type="InterPro" id="IPR036895">
    <property type="entry name" value="Uracil-DNA_glycosylase-like_sf"/>
</dbReference>
<dbReference type="InterPro" id="IPR018085">
    <property type="entry name" value="Ura-DNA_Glyclase_AS"/>
</dbReference>
<dbReference type="GO" id="GO:0005737">
    <property type="term" value="C:cytoplasm"/>
    <property type="evidence" value="ECO:0007669"/>
    <property type="project" value="UniProtKB-SubCell"/>
</dbReference>
<evidence type="ECO:0000313" key="13">
    <source>
        <dbReference type="EMBL" id="SDI49125.1"/>
    </source>
</evidence>
<comment type="function">
    <text evidence="2 9 11">Excises uracil residues from the DNA which can arise as a result of misincorporation of dUMP residues by DNA polymerase or due to deamination of cytosine.</text>
</comment>
<dbReference type="GO" id="GO:0004844">
    <property type="term" value="F:uracil DNA N-glycosylase activity"/>
    <property type="evidence" value="ECO:0007669"/>
    <property type="project" value="UniProtKB-UniRule"/>
</dbReference>
<dbReference type="NCBIfam" id="NF003588">
    <property type="entry name" value="PRK05254.1-1"/>
    <property type="match status" value="1"/>
</dbReference>